<reference evidence="2" key="1">
    <citation type="submission" date="2022-07" db="EMBL/GenBank/DDBJ databases">
        <title>Genome Sequence of Agrocybe chaxingu.</title>
        <authorList>
            <person name="Buettner E."/>
        </authorList>
    </citation>
    <scope>NUCLEOTIDE SEQUENCE</scope>
    <source>
        <strain evidence="2">MP-N11</strain>
    </source>
</reference>
<dbReference type="EMBL" id="JANKHO010002391">
    <property type="protein sequence ID" value="KAJ3492750.1"/>
    <property type="molecule type" value="Genomic_DNA"/>
</dbReference>
<feature type="compositionally biased region" description="Acidic residues" evidence="1">
    <location>
        <begin position="1"/>
        <end position="12"/>
    </location>
</feature>
<dbReference type="Proteomes" id="UP001148786">
    <property type="component" value="Unassembled WGS sequence"/>
</dbReference>
<dbReference type="AlphaFoldDB" id="A0A9W8MQ81"/>
<evidence type="ECO:0000256" key="1">
    <source>
        <dbReference type="SAM" id="MobiDB-lite"/>
    </source>
</evidence>
<evidence type="ECO:0000313" key="3">
    <source>
        <dbReference type="Proteomes" id="UP001148786"/>
    </source>
</evidence>
<name>A0A9W8MQ81_9AGAR</name>
<proteinExistence type="predicted"/>
<protein>
    <submittedName>
        <fullName evidence="2">Uncharacterized protein</fullName>
    </submittedName>
</protein>
<accession>A0A9W8MQ81</accession>
<gene>
    <name evidence="2" type="ORF">NLJ89_g11171</name>
</gene>
<comment type="caution">
    <text evidence="2">The sequence shown here is derived from an EMBL/GenBank/DDBJ whole genome shotgun (WGS) entry which is preliminary data.</text>
</comment>
<dbReference type="OrthoDB" id="2322499at2759"/>
<sequence>MNDKDTEDDSKEDESKGDADASSHQATRIVVKREVDVDLVWSRVLDSIWDASAFGEDAQTILHDMDYHFEDPPKQQKWQLLTDKADLVKAKDTETKASKQWRTPSYHCRHCDRYPIDGKCIKEHLLESHKIACKHSTYNFRQDAVPLLDTSVRMPPYAVKI</sequence>
<keyword evidence="3" id="KW-1185">Reference proteome</keyword>
<feature type="region of interest" description="Disordered" evidence="1">
    <location>
        <begin position="1"/>
        <end position="25"/>
    </location>
</feature>
<organism evidence="2 3">
    <name type="scientific">Agrocybe chaxingu</name>
    <dbReference type="NCBI Taxonomy" id="84603"/>
    <lineage>
        <taxon>Eukaryota</taxon>
        <taxon>Fungi</taxon>
        <taxon>Dikarya</taxon>
        <taxon>Basidiomycota</taxon>
        <taxon>Agaricomycotina</taxon>
        <taxon>Agaricomycetes</taxon>
        <taxon>Agaricomycetidae</taxon>
        <taxon>Agaricales</taxon>
        <taxon>Agaricineae</taxon>
        <taxon>Strophariaceae</taxon>
        <taxon>Agrocybe</taxon>
    </lineage>
</organism>
<evidence type="ECO:0000313" key="2">
    <source>
        <dbReference type="EMBL" id="KAJ3492750.1"/>
    </source>
</evidence>